<comment type="caution">
    <text evidence="3">The sequence shown here is derived from an EMBL/GenBank/DDBJ whole genome shotgun (WGS) entry which is preliminary data.</text>
</comment>
<keyword evidence="1" id="KW-0040">ANK repeat</keyword>
<protein>
    <recommendedName>
        <fullName evidence="5">Ankyrin repeat-containing protein BDA1-like</fullName>
    </recommendedName>
</protein>
<organism evidence="3 4">
    <name type="scientific">Gossypium arboreum</name>
    <name type="common">Tree cotton</name>
    <name type="synonym">Gossypium nanking</name>
    <dbReference type="NCBI Taxonomy" id="29729"/>
    <lineage>
        <taxon>Eukaryota</taxon>
        <taxon>Viridiplantae</taxon>
        <taxon>Streptophyta</taxon>
        <taxon>Embryophyta</taxon>
        <taxon>Tracheophyta</taxon>
        <taxon>Spermatophyta</taxon>
        <taxon>Magnoliopsida</taxon>
        <taxon>eudicotyledons</taxon>
        <taxon>Gunneridae</taxon>
        <taxon>Pentapetalae</taxon>
        <taxon>rosids</taxon>
        <taxon>malvids</taxon>
        <taxon>Malvales</taxon>
        <taxon>Malvaceae</taxon>
        <taxon>Malvoideae</taxon>
        <taxon>Gossypium</taxon>
    </lineage>
</organism>
<dbReference type="SMART" id="SM00248">
    <property type="entry name" value="ANK"/>
    <property type="match status" value="4"/>
</dbReference>
<evidence type="ECO:0000313" key="3">
    <source>
        <dbReference type="EMBL" id="KAK5795304.1"/>
    </source>
</evidence>
<dbReference type="EMBL" id="JARKNE010000010">
    <property type="protein sequence ID" value="KAK5795304.1"/>
    <property type="molecule type" value="Genomic_DNA"/>
</dbReference>
<evidence type="ECO:0000256" key="2">
    <source>
        <dbReference type="SAM" id="Phobius"/>
    </source>
</evidence>
<feature type="transmembrane region" description="Helical" evidence="2">
    <location>
        <begin position="441"/>
        <end position="460"/>
    </location>
</feature>
<feature type="repeat" description="ANK" evidence="1">
    <location>
        <begin position="183"/>
        <end position="208"/>
    </location>
</feature>
<dbReference type="Pfam" id="PF00023">
    <property type="entry name" value="Ank"/>
    <property type="match status" value="1"/>
</dbReference>
<dbReference type="PANTHER" id="PTHR24128:SF60">
    <property type="entry name" value="ALPHA-LATROTOXIN-LHE1A-LIKE"/>
    <property type="match status" value="1"/>
</dbReference>
<keyword evidence="2" id="KW-0472">Membrane</keyword>
<dbReference type="PROSITE" id="PS50088">
    <property type="entry name" value="ANK_REPEAT"/>
    <property type="match status" value="1"/>
</dbReference>
<feature type="transmembrane region" description="Helical" evidence="2">
    <location>
        <begin position="480"/>
        <end position="497"/>
    </location>
</feature>
<keyword evidence="2" id="KW-1133">Transmembrane helix</keyword>
<feature type="transmembrane region" description="Helical" evidence="2">
    <location>
        <begin position="377"/>
        <end position="396"/>
    </location>
</feature>
<reference evidence="3 4" key="1">
    <citation type="submission" date="2023-03" db="EMBL/GenBank/DDBJ databases">
        <title>WGS of Gossypium arboreum.</title>
        <authorList>
            <person name="Yu D."/>
        </authorList>
    </citation>
    <scope>NUCLEOTIDE SEQUENCE [LARGE SCALE GENOMIC DNA]</scope>
    <source>
        <tissue evidence="3">Leaf</tissue>
    </source>
</reference>
<dbReference type="InterPro" id="IPR036770">
    <property type="entry name" value="Ankyrin_rpt-contain_sf"/>
</dbReference>
<sequence>MDERMIEAAQTGDINLLYELILNDPYVLERIDDVPFFHTPLHVAASAGHIEFMLEMIKLKPTFARKLNQAGFSPMHLALQNHRTHAVLRLLRFDEGLVRVKGREDLTPLHHVVQNENLNLLKKFLEVCPQAIQDMTVRDETVFHLAVKNDMFEAFQVLVGWLMRSWYESPRWEKELLSWPDIDGNTVLHIAAIRNRPRVQVVKVLLEHMRQDQINAKNLEGLTALDIQSQYPWNERQADRIIVMLSKAGGLSGSSSSLPNTSISSLHIESLKDKMSRSQKWATRAGRGKKGMAHEMRNTFLVVTVLIITTTYEASLNPPMKPDDSPSIKYQVSSSQDEPLNSHTFLHKTDINSAPIPSPSSMDVSKEDDWTFETSSFWFYNTLTFWAAVFLTALLLPPHPIFSSLILLTLAFFGKSYMHLFDVSSWSWEHSFEFSNKDTHLLYDVASVCNVSFSILLVFLVEYQTMFYVCRSVNISKPKFFFLVLIVDIGYMVFMYGPV</sequence>
<keyword evidence="2" id="KW-0812">Transmembrane</keyword>
<proteinExistence type="predicted"/>
<feature type="transmembrane region" description="Helical" evidence="2">
    <location>
        <begin position="401"/>
        <end position="421"/>
    </location>
</feature>
<evidence type="ECO:0000313" key="4">
    <source>
        <dbReference type="Proteomes" id="UP001358586"/>
    </source>
</evidence>
<dbReference type="PANTHER" id="PTHR24128">
    <property type="entry name" value="HOMEOBOX PROTEIN WARIAI"/>
    <property type="match status" value="1"/>
</dbReference>
<evidence type="ECO:0008006" key="5">
    <source>
        <dbReference type="Google" id="ProtNLM"/>
    </source>
</evidence>
<name>A0ABR0NM35_GOSAR</name>
<dbReference type="InterPro" id="IPR002110">
    <property type="entry name" value="Ankyrin_rpt"/>
</dbReference>
<dbReference type="PROSITE" id="PS50297">
    <property type="entry name" value="ANK_REP_REGION"/>
    <property type="match status" value="1"/>
</dbReference>
<dbReference type="Pfam" id="PF12796">
    <property type="entry name" value="Ank_2"/>
    <property type="match status" value="1"/>
</dbReference>
<dbReference type="Gene3D" id="1.25.40.20">
    <property type="entry name" value="Ankyrin repeat-containing domain"/>
    <property type="match status" value="1"/>
</dbReference>
<dbReference type="Proteomes" id="UP001358586">
    <property type="component" value="Chromosome 10"/>
</dbReference>
<dbReference type="SUPFAM" id="SSF48403">
    <property type="entry name" value="Ankyrin repeat"/>
    <property type="match status" value="1"/>
</dbReference>
<keyword evidence="4" id="KW-1185">Reference proteome</keyword>
<evidence type="ECO:0000256" key="1">
    <source>
        <dbReference type="PROSITE-ProRule" id="PRU00023"/>
    </source>
</evidence>
<feature type="transmembrane region" description="Helical" evidence="2">
    <location>
        <begin position="299"/>
        <end position="316"/>
    </location>
</feature>
<accession>A0ABR0NM35</accession>
<gene>
    <name evidence="3" type="ORF">PVK06_036565</name>
</gene>